<reference evidence="2" key="1">
    <citation type="submission" date="2023-03" db="EMBL/GenBank/DDBJ databases">
        <title>Classification of Bisgaard taxon 6 and taxon 10 as Exercitatus varius gen. nov., spec. nov.</title>
        <authorList>
            <person name="Christensen H."/>
        </authorList>
    </citation>
    <scope>NUCLEOTIDE SEQUENCE</scope>
    <source>
        <strain evidence="2">86116</strain>
    </source>
</reference>
<dbReference type="AlphaFoldDB" id="A0AAW6Q884"/>
<protein>
    <submittedName>
        <fullName evidence="2">Uncharacterized protein</fullName>
    </submittedName>
</protein>
<keyword evidence="1" id="KW-0812">Transmembrane</keyword>
<evidence type="ECO:0000313" key="3">
    <source>
        <dbReference type="Proteomes" id="UP001214976"/>
    </source>
</evidence>
<evidence type="ECO:0000256" key="1">
    <source>
        <dbReference type="SAM" id="Phobius"/>
    </source>
</evidence>
<evidence type="ECO:0000313" key="2">
    <source>
        <dbReference type="EMBL" id="MDG2949794.1"/>
    </source>
</evidence>
<name>A0AAW6Q884_9PAST</name>
<comment type="caution">
    <text evidence="2">The sequence shown here is derived from an EMBL/GenBank/DDBJ whole genome shotgun (WGS) entry which is preliminary data.</text>
</comment>
<keyword evidence="1" id="KW-0472">Membrane</keyword>
<proteinExistence type="predicted"/>
<gene>
    <name evidence="2" type="ORF">P7M15_04545</name>
</gene>
<organism evidence="2 3">
    <name type="scientific">Exercitatus varius</name>
    <dbReference type="NCBI Taxonomy" id="67857"/>
    <lineage>
        <taxon>Bacteria</taxon>
        <taxon>Pseudomonadati</taxon>
        <taxon>Pseudomonadota</taxon>
        <taxon>Gammaproteobacteria</taxon>
        <taxon>Pasteurellales</taxon>
        <taxon>Pasteurellaceae</taxon>
        <taxon>Exercitatus</taxon>
    </lineage>
</organism>
<keyword evidence="1" id="KW-1133">Transmembrane helix</keyword>
<dbReference type="Proteomes" id="UP001214976">
    <property type="component" value="Unassembled WGS sequence"/>
</dbReference>
<dbReference type="RefSeq" id="WP_317476949.1">
    <property type="nucleotide sequence ID" value="NZ_JARQTW010000008.1"/>
</dbReference>
<accession>A0AAW6Q884</accession>
<feature type="transmembrane region" description="Helical" evidence="1">
    <location>
        <begin position="258"/>
        <end position="278"/>
    </location>
</feature>
<dbReference type="EMBL" id="JARQTW010000008">
    <property type="protein sequence ID" value="MDG2949794.1"/>
    <property type="molecule type" value="Genomic_DNA"/>
</dbReference>
<sequence length="279" mass="32328">MTHIIYKIYKLETNPSTNELDDLIIGGKIKFLREILLNNCQFKRDVNNDWILKFFVGKNYEQSFLISKNLFRRELCLSTSSLIIGKDDFNNNDAEILSSSVRENKSLKITDFTEYPSHYSHIDGKGISFFSKLDGQREQFERHIILQSLAYAYLGAIEFIANKLAEKINCHDCNIDELNELYIEAAKFNSMFFFHQPVLSKNTSLTETWKCIDKALDINVSSNELLGQLSNVHYILNLEAEKEKAELDNRYQAKQDKLNTRFTIIGIIIGLLSLIELFK</sequence>